<dbReference type="eggNOG" id="ENOG502R8ZZ">
    <property type="taxonomic scope" value="Eukaryota"/>
</dbReference>
<keyword evidence="14" id="KW-0418">Kinase</keyword>
<evidence type="ECO:0000256" key="1">
    <source>
        <dbReference type="ARBA" id="ARBA00004162"/>
    </source>
</evidence>
<dbReference type="FunFam" id="3.80.10.10:FF:000101">
    <property type="entry name" value="LRR receptor-like serine/threonine-protein kinase ERECTA"/>
    <property type="match status" value="1"/>
</dbReference>
<evidence type="ECO:0000256" key="17">
    <source>
        <dbReference type="ARBA" id="ARBA00023136"/>
    </source>
</evidence>
<dbReference type="InterPro" id="IPR008271">
    <property type="entry name" value="Ser/Thr_kinase_AS"/>
</dbReference>
<dbReference type="InterPro" id="IPR003591">
    <property type="entry name" value="Leu-rich_rpt_typical-subtyp"/>
</dbReference>
<dbReference type="PANTHER" id="PTHR48056">
    <property type="entry name" value="LRR RECEPTOR-LIKE SERINE/THREONINE-PROTEIN KINASE-RELATED"/>
    <property type="match status" value="1"/>
</dbReference>
<dbReference type="InterPro" id="IPR000719">
    <property type="entry name" value="Prot_kinase_dom"/>
</dbReference>
<organism evidence="26 27">
    <name type="scientific">Erythranthe guttata</name>
    <name type="common">Yellow monkey flower</name>
    <name type="synonym">Mimulus guttatus</name>
    <dbReference type="NCBI Taxonomy" id="4155"/>
    <lineage>
        <taxon>Eukaryota</taxon>
        <taxon>Viridiplantae</taxon>
        <taxon>Streptophyta</taxon>
        <taxon>Embryophyta</taxon>
        <taxon>Tracheophyta</taxon>
        <taxon>Spermatophyta</taxon>
        <taxon>Magnoliopsida</taxon>
        <taxon>eudicotyledons</taxon>
        <taxon>Gunneridae</taxon>
        <taxon>Pentapetalae</taxon>
        <taxon>asterids</taxon>
        <taxon>lamiids</taxon>
        <taxon>Lamiales</taxon>
        <taxon>Phrymaceae</taxon>
        <taxon>Erythranthe</taxon>
    </lineage>
</organism>
<dbReference type="InterPro" id="IPR011009">
    <property type="entry name" value="Kinase-like_dom_sf"/>
</dbReference>
<dbReference type="AlphaFoldDB" id="A0A022R344"/>
<keyword evidence="12" id="KW-0677">Repeat</keyword>
<dbReference type="SUPFAM" id="SSF56112">
    <property type="entry name" value="Protein kinase-like (PK-like)"/>
    <property type="match status" value="1"/>
</dbReference>
<keyword evidence="11 24" id="KW-0732">Signal</keyword>
<dbReference type="STRING" id="4155.A0A022R344"/>
<evidence type="ECO:0000256" key="9">
    <source>
        <dbReference type="ARBA" id="ARBA00022679"/>
    </source>
</evidence>
<feature type="binding site" evidence="22">
    <location>
        <position position="725"/>
    </location>
    <ligand>
        <name>ATP</name>
        <dbReference type="ChEBI" id="CHEBI:30616"/>
    </ligand>
</feature>
<dbReference type="EMBL" id="KI630696">
    <property type="protein sequence ID" value="EYU34379.1"/>
    <property type="molecule type" value="Genomic_DNA"/>
</dbReference>
<keyword evidence="8" id="KW-0433">Leucine-rich repeat</keyword>
<dbReference type="PhylomeDB" id="A0A022R344"/>
<dbReference type="Gene3D" id="3.30.200.20">
    <property type="entry name" value="Phosphorylase Kinase, domain 1"/>
    <property type="match status" value="1"/>
</dbReference>
<dbReference type="Pfam" id="PF13855">
    <property type="entry name" value="LRR_8"/>
    <property type="match status" value="1"/>
</dbReference>
<feature type="transmembrane region" description="Helical" evidence="23">
    <location>
        <begin position="629"/>
        <end position="651"/>
    </location>
</feature>
<dbReference type="PROSITE" id="PS00107">
    <property type="entry name" value="PROTEIN_KINASE_ATP"/>
    <property type="match status" value="1"/>
</dbReference>
<evidence type="ECO:0000256" key="2">
    <source>
        <dbReference type="ARBA" id="ARBA00004479"/>
    </source>
</evidence>
<gene>
    <name evidence="26" type="ORF">MIMGU_mgv1a020113mg</name>
</gene>
<dbReference type="Pfam" id="PF08263">
    <property type="entry name" value="LRRNT_2"/>
    <property type="match status" value="1"/>
</dbReference>
<dbReference type="FunFam" id="3.80.10.10:FF:000288">
    <property type="entry name" value="LRR receptor-like serine/threonine-protein kinase EFR"/>
    <property type="match status" value="1"/>
</dbReference>
<evidence type="ECO:0000259" key="25">
    <source>
        <dbReference type="PROSITE" id="PS50011"/>
    </source>
</evidence>
<dbReference type="Gene3D" id="3.80.10.10">
    <property type="entry name" value="Ribonuclease Inhibitor"/>
    <property type="match status" value="3"/>
</dbReference>
<evidence type="ECO:0000256" key="7">
    <source>
        <dbReference type="ARBA" id="ARBA00022553"/>
    </source>
</evidence>
<evidence type="ECO:0000256" key="23">
    <source>
        <dbReference type="SAM" id="Phobius"/>
    </source>
</evidence>
<keyword evidence="13 22" id="KW-0547">Nucleotide-binding</keyword>
<dbReference type="GO" id="GO:0004674">
    <property type="term" value="F:protein serine/threonine kinase activity"/>
    <property type="evidence" value="ECO:0000318"/>
    <property type="project" value="GO_Central"/>
</dbReference>
<evidence type="ECO:0000256" key="10">
    <source>
        <dbReference type="ARBA" id="ARBA00022692"/>
    </source>
</evidence>
<dbReference type="Gene3D" id="1.10.510.10">
    <property type="entry name" value="Transferase(Phosphotransferase) domain 1"/>
    <property type="match status" value="1"/>
</dbReference>
<evidence type="ECO:0000256" key="4">
    <source>
        <dbReference type="ARBA" id="ARBA00012513"/>
    </source>
</evidence>
<dbReference type="Proteomes" id="UP000030748">
    <property type="component" value="Unassembled WGS sequence"/>
</dbReference>
<protein>
    <recommendedName>
        <fullName evidence="4">non-specific serine/threonine protein kinase</fullName>
        <ecNumber evidence="4">2.7.11.1</ecNumber>
    </recommendedName>
</protein>
<dbReference type="GO" id="GO:0006952">
    <property type="term" value="P:defense response"/>
    <property type="evidence" value="ECO:0007669"/>
    <property type="project" value="UniProtKB-ARBA"/>
</dbReference>
<evidence type="ECO:0000256" key="20">
    <source>
        <dbReference type="ARBA" id="ARBA00047899"/>
    </source>
</evidence>
<evidence type="ECO:0000256" key="12">
    <source>
        <dbReference type="ARBA" id="ARBA00022737"/>
    </source>
</evidence>
<keyword evidence="16 23" id="KW-1133">Transmembrane helix</keyword>
<dbReference type="EC" id="2.7.11.1" evidence="4"/>
<evidence type="ECO:0000256" key="18">
    <source>
        <dbReference type="ARBA" id="ARBA00023170"/>
    </source>
</evidence>
<name>A0A022R344_ERYGU</name>
<dbReference type="InterPro" id="IPR017441">
    <property type="entry name" value="Protein_kinase_ATP_BS"/>
</dbReference>
<dbReference type="Pfam" id="PF00069">
    <property type="entry name" value="Pkinase"/>
    <property type="match status" value="1"/>
</dbReference>
<comment type="catalytic activity">
    <reaction evidence="20">
        <text>L-threonyl-[protein] + ATP = O-phospho-L-threonyl-[protein] + ADP + H(+)</text>
        <dbReference type="Rhea" id="RHEA:46608"/>
        <dbReference type="Rhea" id="RHEA-COMP:11060"/>
        <dbReference type="Rhea" id="RHEA-COMP:11605"/>
        <dbReference type="ChEBI" id="CHEBI:15378"/>
        <dbReference type="ChEBI" id="CHEBI:30013"/>
        <dbReference type="ChEBI" id="CHEBI:30616"/>
        <dbReference type="ChEBI" id="CHEBI:61977"/>
        <dbReference type="ChEBI" id="CHEBI:456216"/>
        <dbReference type="EC" id="2.7.11.1"/>
    </reaction>
</comment>
<dbReference type="PROSITE" id="PS00108">
    <property type="entry name" value="PROTEIN_KINASE_ST"/>
    <property type="match status" value="1"/>
</dbReference>
<dbReference type="SUPFAM" id="SSF52047">
    <property type="entry name" value="RNI-like"/>
    <property type="match status" value="1"/>
</dbReference>
<evidence type="ECO:0000256" key="13">
    <source>
        <dbReference type="ARBA" id="ARBA00022741"/>
    </source>
</evidence>
<keyword evidence="5" id="KW-1003">Cell membrane</keyword>
<feature type="domain" description="Protein kinase" evidence="25">
    <location>
        <begin position="690"/>
        <end position="1002"/>
    </location>
</feature>
<keyword evidence="18" id="KW-0675">Receptor</keyword>
<keyword evidence="15 22" id="KW-0067">ATP-binding</keyword>
<sequence>MGSSSFGNYSAINIIQFFTILLVLVTSQPPPPPPPPFSSSPPALSITTDKEALLSLKSQFLVEIPNNPLSTWDQQNLSPCNWSGVSCTEQRVTGLDLSGLRMAGSISPYLGNLSSLRSLHLQNNQLTGKIPLTISGCRDLMTLELMQNRIWGRIPHEISQLMQLQILNLAGNQLSGEIPSSLTNISSLVDLNLRTNNLGGSIPSDLWRLSNLKLLDLTINNLSGRVPLSLYNMSALVYVALASNNFWGELPPDIGITLPNLLGLNFCFNRFTGTIPSSLHNLTNIQTIQMARNFFHGSIPPGLGNLRNLEIYNIGFNRIVGNSGLDILELLTNSTRLDFLAFDFNLFKGEIPNSIGNLSKVLTKLYMGGNDIHGTIPSSIGELRALDLLNMSYCSISGEIPAEIGLLNELRVLGLAGNKLSGKIPNSLGNLQHLIKIDLSRNKFVGSVPNTFTNLQNLISIDLSDNMLNGSIPIEILNLPKLSVFLNLSRNQLTGSIPVEIGSLENIVVINICDNMLSGCIPSSIGRCKSLEHLSFARNMLSGPIPDTLGSVRGLETLDLSANQLSGNIPLNLQNLQLLQFLNLSFNNLEGEIPGGGIFKDRSKFHFDNNKRLCSSLSCEIPRRGRKSAFIYILISVAALVSICFAIGLIWNVRKAKKTMIEDLFDDDQSGERKPQIISYKELCFATDNFGEENLIGHGSFGFVYRGVVQGVTMAVKVLNTAVAKPRKTFLAECGALRYLRHRNLVKLVTACSSLNSKNEEFFALVFEFMSNGSLDDWITGKRKHANGIGMTASDRLKYAIGIASAIDYLHNETEVPIVHCDLKPSNVLLDSDMTPKVADFGLAKLLLDDTDNHRFSISCTHTLRGSIGYIPPEYGYGERPSTAGDVYSYGILLLELFTGKSPTCEIFTEDLTLKSWVEKQFPTDVEKVLELDLVEEMNDYWEDEEEGRDCGKLESWRECLTAVVGIGLSCAAESADARMSIIDALRKLKNVEEILDKHRRLVDDGETIYIDS</sequence>
<keyword evidence="6" id="KW-0723">Serine/threonine-protein kinase</keyword>
<dbReference type="PROSITE" id="PS50011">
    <property type="entry name" value="PROTEIN_KINASE_DOM"/>
    <property type="match status" value="1"/>
</dbReference>
<dbReference type="InterPro" id="IPR050647">
    <property type="entry name" value="Plant_LRR-RLKs"/>
</dbReference>
<dbReference type="GO" id="GO:0051707">
    <property type="term" value="P:response to other organism"/>
    <property type="evidence" value="ECO:0007669"/>
    <property type="project" value="UniProtKB-ARBA"/>
</dbReference>
<dbReference type="SMART" id="SM00369">
    <property type="entry name" value="LRR_TYP"/>
    <property type="match status" value="8"/>
</dbReference>
<comment type="similarity">
    <text evidence="3">Belongs to the protein kinase superfamily. Ser/Thr protein kinase family.</text>
</comment>
<evidence type="ECO:0000256" key="19">
    <source>
        <dbReference type="ARBA" id="ARBA00023180"/>
    </source>
</evidence>
<evidence type="ECO:0000256" key="6">
    <source>
        <dbReference type="ARBA" id="ARBA00022527"/>
    </source>
</evidence>
<dbReference type="GO" id="GO:0005524">
    <property type="term" value="F:ATP binding"/>
    <property type="evidence" value="ECO:0007669"/>
    <property type="project" value="UniProtKB-UniRule"/>
</dbReference>
<dbReference type="PROSITE" id="PS51450">
    <property type="entry name" value="LRR"/>
    <property type="match status" value="1"/>
</dbReference>
<dbReference type="SUPFAM" id="SSF52058">
    <property type="entry name" value="L domain-like"/>
    <property type="match status" value="1"/>
</dbReference>
<feature type="signal peptide" evidence="24">
    <location>
        <begin position="1"/>
        <end position="27"/>
    </location>
</feature>
<dbReference type="InterPro" id="IPR001611">
    <property type="entry name" value="Leu-rich_rpt"/>
</dbReference>
<evidence type="ECO:0000256" key="3">
    <source>
        <dbReference type="ARBA" id="ARBA00008684"/>
    </source>
</evidence>
<dbReference type="GO" id="GO:0005886">
    <property type="term" value="C:plasma membrane"/>
    <property type="evidence" value="ECO:0007669"/>
    <property type="project" value="UniProtKB-SubCell"/>
</dbReference>
<evidence type="ECO:0000256" key="14">
    <source>
        <dbReference type="ARBA" id="ARBA00022777"/>
    </source>
</evidence>
<evidence type="ECO:0000313" key="27">
    <source>
        <dbReference type="Proteomes" id="UP000030748"/>
    </source>
</evidence>
<evidence type="ECO:0000256" key="11">
    <source>
        <dbReference type="ARBA" id="ARBA00022729"/>
    </source>
</evidence>
<proteinExistence type="inferred from homology"/>
<dbReference type="InterPro" id="IPR013210">
    <property type="entry name" value="LRR_N_plant-typ"/>
</dbReference>
<evidence type="ECO:0000256" key="8">
    <source>
        <dbReference type="ARBA" id="ARBA00022614"/>
    </source>
</evidence>
<evidence type="ECO:0000256" key="16">
    <source>
        <dbReference type="ARBA" id="ARBA00022989"/>
    </source>
</evidence>
<dbReference type="FunFam" id="3.80.10.10:FF:000383">
    <property type="entry name" value="Leucine-rich repeat receptor protein kinase EMS1"/>
    <property type="match status" value="1"/>
</dbReference>
<keyword evidence="19" id="KW-0325">Glycoprotein</keyword>
<keyword evidence="9" id="KW-0808">Transferase</keyword>
<evidence type="ECO:0000256" key="5">
    <source>
        <dbReference type="ARBA" id="ARBA00022475"/>
    </source>
</evidence>
<evidence type="ECO:0000256" key="24">
    <source>
        <dbReference type="SAM" id="SignalP"/>
    </source>
</evidence>
<dbReference type="FunFam" id="1.10.510.10:FF:000358">
    <property type="entry name" value="Putative leucine-rich repeat receptor-like serine/threonine-protein kinase"/>
    <property type="match status" value="1"/>
</dbReference>
<reference evidence="26 27" key="1">
    <citation type="journal article" date="2013" name="Proc. Natl. Acad. Sci. U.S.A.">
        <title>Fine-scale variation in meiotic recombination in Mimulus inferred from population shotgun sequencing.</title>
        <authorList>
            <person name="Hellsten U."/>
            <person name="Wright K.M."/>
            <person name="Jenkins J."/>
            <person name="Shu S."/>
            <person name="Yuan Y."/>
            <person name="Wessler S.R."/>
            <person name="Schmutz J."/>
            <person name="Willis J.H."/>
            <person name="Rokhsar D.S."/>
        </authorList>
    </citation>
    <scope>NUCLEOTIDE SEQUENCE [LARGE SCALE GENOMIC DNA]</scope>
    <source>
        <strain evidence="27">cv. DUN x IM62</strain>
    </source>
</reference>
<keyword evidence="10 23" id="KW-0812">Transmembrane</keyword>
<evidence type="ECO:0000256" key="15">
    <source>
        <dbReference type="ARBA" id="ARBA00022840"/>
    </source>
</evidence>
<feature type="chain" id="PRO_5001504792" description="non-specific serine/threonine protein kinase" evidence="24">
    <location>
        <begin position="28"/>
        <end position="1013"/>
    </location>
</feature>
<keyword evidence="17 23" id="KW-0472">Membrane</keyword>
<comment type="subcellular location">
    <subcellularLocation>
        <location evidence="1">Cell membrane</location>
        <topology evidence="1">Single-pass membrane protein</topology>
    </subcellularLocation>
    <subcellularLocation>
        <location evidence="2">Membrane</location>
        <topology evidence="2">Single-pass type I membrane protein</topology>
    </subcellularLocation>
</comment>
<dbReference type="Pfam" id="PF00560">
    <property type="entry name" value="LRR_1"/>
    <property type="match status" value="8"/>
</dbReference>
<dbReference type="InterPro" id="IPR032675">
    <property type="entry name" value="LRR_dom_sf"/>
</dbReference>
<dbReference type="GO" id="GO:0016020">
    <property type="term" value="C:membrane"/>
    <property type="evidence" value="ECO:0000318"/>
    <property type="project" value="GO_Central"/>
</dbReference>
<evidence type="ECO:0000256" key="22">
    <source>
        <dbReference type="PROSITE-ProRule" id="PRU10141"/>
    </source>
</evidence>
<dbReference type="PANTHER" id="PTHR48056:SF89">
    <property type="entry name" value="OS06G0585982 PROTEIN"/>
    <property type="match status" value="1"/>
</dbReference>
<keyword evidence="27" id="KW-1185">Reference proteome</keyword>
<keyword evidence="7" id="KW-0597">Phosphoprotein</keyword>
<comment type="catalytic activity">
    <reaction evidence="21">
        <text>L-seryl-[protein] + ATP = O-phospho-L-seryl-[protein] + ADP + H(+)</text>
        <dbReference type="Rhea" id="RHEA:17989"/>
        <dbReference type="Rhea" id="RHEA-COMP:9863"/>
        <dbReference type="Rhea" id="RHEA-COMP:11604"/>
        <dbReference type="ChEBI" id="CHEBI:15378"/>
        <dbReference type="ChEBI" id="CHEBI:29999"/>
        <dbReference type="ChEBI" id="CHEBI:30616"/>
        <dbReference type="ChEBI" id="CHEBI:83421"/>
        <dbReference type="ChEBI" id="CHEBI:456216"/>
        <dbReference type="EC" id="2.7.11.1"/>
    </reaction>
</comment>
<dbReference type="SMART" id="SM00220">
    <property type="entry name" value="S_TKc"/>
    <property type="match status" value="1"/>
</dbReference>
<evidence type="ECO:0000313" key="26">
    <source>
        <dbReference type="EMBL" id="EYU34379.1"/>
    </source>
</evidence>
<evidence type="ECO:0000256" key="21">
    <source>
        <dbReference type="ARBA" id="ARBA00048679"/>
    </source>
</evidence>
<accession>A0A022R344</accession>